<comment type="similarity">
    <text evidence="3">Belongs to the FKBP-type PPIase family. Tig subfamily.</text>
</comment>
<dbReference type="InterPro" id="IPR027304">
    <property type="entry name" value="Trigger_fact/SurA_dom_sf"/>
</dbReference>
<evidence type="ECO:0000313" key="14">
    <source>
        <dbReference type="EMBL" id="MEQ3362814.1"/>
    </source>
</evidence>
<keyword evidence="15" id="KW-1185">Reference proteome</keyword>
<dbReference type="Gene3D" id="1.10.3120.10">
    <property type="entry name" value="Trigger factor, C-terminal domain"/>
    <property type="match status" value="1"/>
</dbReference>
<dbReference type="RefSeq" id="WP_102375057.1">
    <property type="nucleotide sequence ID" value="NZ_JBBNOP010000005.1"/>
</dbReference>
<dbReference type="InterPro" id="IPR046357">
    <property type="entry name" value="PPIase_dom_sf"/>
</dbReference>
<keyword evidence="10" id="KW-0131">Cell cycle</keyword>
<gene>
    <name evidence="14" type="ORF">AAA083_07485</name>
</gene>
<protein>
    <recommendedName>
        <fullName evidence="5">Trigger factor</fullName>
        <ecNumber evidence="4">5.2.1.8</ecNumber>
    </recommendedName>
    <alternativeName>
        <fullName evidence="11">PPIase</fullName>
    </alternativeName>
</protein>
<dbReference type="PIRSF" id="PIRSF003095">
    <property type="entry name" value="Trigger_factor"/>
    <property type="match status" value="1"/>
</dbReference>
<evidence type="ECO:0000259" key="13">
    <source>
        <dbReference type="Pfam" id="PF05698"/>
    </source>
</evidence>
<keyword evidence="8" id="KW-0143">Chaperone</keyword>
<dbReference type="Pfam" id="PF05698">
    <property type="entry name" value="Trigger_C"/>
    <property type="match status" value="1"/>
</dbReference>
<reference evidence="14 15" key="1">
    <citation type="submission" date="2024-04" db="EMBL/GenBank/DDBJ databases">
        <title>Human intestinal bacterial collection.</title>
        <authorList>
            <person name="Pauvert C."/>
            <person name="Hitch T.C.A."/>
            <person name="Clavel T."/>
        </authorList>
    </citation>
    <scope>NUCLEOTIDE SEQUENCE [LARGE SCALE GENOMIC DNA]</scope>
    <source>
        <strain evidence="14 15">CLA-KB-H42</strain>
    </source>
</reference>
<dbReference type="Pfam" id="PF05697">
    <property type="entry name" value="Trigger_N"/>
    <property type="match status" value="1"/>
</dbReference>
<evidence type="ECO:0000256" key="2">
    <source>
        <dbReference type="ARBA" id="ARBA00004496"/>
    </source>
</evidence>
<accession>A0ABV1JCK6</accession>
<dbReference type="EC" id="5.2.1.8" evidence="4"/>
<evidence type="ECO:0000256" key="7">
    <source>
        <dbReference type="ARBA" id="ARBA00023110"/>
    </source>
</evidence>
<evidence type="ECO:0000256" key="11">
    <source>
        <dbReference type="ARBA" id="ARBA00029986"/>
    </source>
</evidence>
<dbReference type="InterPro" id="IPR037041">
    <property type="entry name" value="Trigger_fac_C_sf"/>
</dbReference>
<sequence>MVQAGFLKLAAEEKDGGQRIEVEIEVGADRVDELLDEFYRLMARVRGIDAASGDCSSLSLALADALGEEEVRAASKDFLLNRLTMEAVRELGIDTVLAPGVHAKEVPAFGRAFSFVANLTPRPELSLLDAGPVRVQRPVVAVEESDVDAQVAFSAQQCAEFQSADHADVRVGDFALMDVDMLKNGAPCKSLSGLRRRVEVSEGCVPQGFIDGVCGMTPGEERSFSFDADDGAVGEKPDSYRASVRLYEVQKRVVPVVDDEWVERVLPQFGNLEGFRARIRADLEQQKEKVEQQELVFRVRSALEKRLVGTIPDEMYQEAKESLMASTLSSIDAKGMTLEEYCDEHGTTKDAFNMNVFMQAAETLRQNLALDALARKRGIAETCDEIAEAKAALPQTLATLPDEEFERRGYRASLGESIRRKKALSWLMETMIVEG</sequence>
<evidence type="ECO:0000259" key="12">
    <source>
        <dbReference type="Pfam" id="PF05697"/>
    </source>
</evidence>
<evidence type="ECO:0000256" key="10">
    <source>
        <dbReference type="ARBA" id="ARBA00023306"/>
    </source>
</evidence>
<organism evidence="14 15">
    <name type="scientific">Raoultibacter massiliensis</name>
    <dbReference type="NCBI Taxonomy" id="1852371"/>
    <lineage>
        <taxon>Bacteria</taxon>
        <taxon>Bacillati</taxon>
        <taxon>Actinomycetota</taxon>
        <taxon>Coriobacteriia</taxon>
        <taxon>Eggerthellales</taxon>
        <taxon>Eggerthellaceae</taxon>
        <taxon>Raoultibacter</taxon>
    </lineage>
</organism>
<dbReference type="SUPFAM" id="SSF109998">
    <property type="entry name" value="Triger factor/SurA peptide-binding domain-like"/>
    <property type="match status" value="1"/>
</dbReference>
<dbReference type="InterPro" id="IPR005215">
    <property type="entry name" value="Trig_fac"/>
</dbReference>
<keyword evidence="6" id="KW-0132">Cell division</keyword>
<keyword evidence="9" id="KW-0413">Isomerase</keyword>
<evidence type="ECO:0000256" key="1">
    <source>
        <dbReference type="ARBA" id="ARBA00000971"/>
    </source>
</evidence>
<evidence type="ECO:0000256" key="9">
    <source>
        <dbReference type="ARBA" id="ARBA00023235"/>
    </source>
</evidence>
<comment type="caution">
    <text evidence="14">The sequence shown here is derived from an EMBL/GenBank/DDBJ whole genome shotgun (WGS) entry which is preliminary data.</text>
</comment>
<dbReference type="Proteomes" id="UP001487305">
    <property type="component" value="Unassembled WGS sequence"/>
</dbReference>
<evidence type="ECO:0000256" key="3">
    <source>
        <dbReference type="ARBA" id="ARBA00005464"/>
    </source>
</evidence>
<dbReference type="Gene3D" id="3.10.50.40">
    <property type="match status" value="1"/>
</dbReference>
<evidence type="ECO:0000256" key="6">
    <source>
        <dbReference type="ARBA" id="ARBA00022618"/>
    </source>
</evidence>
<comment type="catalytic activity">
    <reaction evidence="1">
        <text>[protein]-peptidylproline (omega=180) = [protein]-peptidylproline (omega=0)</text>
        <dbReference type="Rhea" id="RHEA:16237"/>
        <dbReference type="Rhea" id="RHEA-COMP:10747"/>
        <dbReference type="Rhea" id="RHEA-COMP:10748"/>
        <dbReference type="ChEBI" id="CHEBI:83833"/>
        <dbReference type="ChEBI" id="CHEBI:83834"/>
        <dbReference type="EC" id="5.2.1.8"/>
    </reaction>
</comment>
<evidence type="ECO:0000256" key="8">
    <source>
        <dbReference type="ARBA" id="ARBA00023186"/>
    </source>
</evidence>
<dbReference type="InterPro" id="IPR008880">
    <property type="entry name" value="Trigger_fac_C"/>
</dbReference>
<dbReference type="InterPro" id="IPR008881">
    <property type="entry name" value="Trigger_fac_ribosome-bd_bac"/>
</dbReference>
<evidence type="ECO:0000256" key="4">
    <source>
        <dbReference type="ARBA" id="ARBA00013194"/>
    </source>
</evidence>
<evidence type="ECO:0000313" key="15">
    <source>
        <dbReference type="Proteomes" id="UP001487305"/>
    </source>
</evidence>
<feature type="domain" description="Trigger factor C-terminal" evidence="13">
    <location>
        <begin position="272"/>
        <end position="428"/>
    </location>
</feature>
<keyword evidence="7" id="KW-0697">Rotamase</keyword>
<proteinExistence type="inferred from homology"/>
<dbReference type="EMBL" id="JBBNOP010000005">
    <property type="protein sequence ID" value="MEQ3362814.1"/>
    <property type="molecule type" value="Genomic_DNA"/>
</dbReference>
<feature type="domain" description="Trigger factor ribosome-binding bacterial" evidence="12">
    <location>
        <begin position="66"/>
        <end position="151"/>
    </location>
</feature>
<comment type="subcellular location">
    <subcellularLocation>
        <location evidence="2">Cytoplasm</location>
    </subcellularLocation>
</comment>
<evidence type="ECO:0000256" key="5">
    <source>
        <dbReference type="ARBA" id="ARBA00016902"/>
    </source>
</evidence>
<name>A0ABV1JCK6_9ACTN</name>